<protein>
    <submittedName>
        <fullName evidence="1">Ferredoxin, 2Fe-2S</fullName>
    </submittedName>
</protein>
<dbReference type="SUPFAM" id="SSF52833">
    <property type="entry name" value="Thioredoxin-like"/>
    <property type="match status" value="1"/>
</dbReference>
<proteinExistence type="predicted"/>
<dbReference type="InterPro" id="IPR036249">
    <property type="entry name" value="Thioredoxin-like_sf"/>
</dbReference>
<dbReference type="AlphaFoldDB" id="A0A3B1CUZ6"/>
<evidence type="ECO:0000313" key="1">
    <source>
        <dbReference type="EMBL" id="VAX27664.1"/>
    </source>
</evidence>
<name>A0A3B1CUZ6_9ZZZZ</name>
<dbReference type="EMBL" id="UOGF01000032">
    <property type="protein sequence ID" value="VAX27664.1"/>
    <property type="molecule type" value="Genomic_DNA"/>
</dbReference>
<sequence length="75" mass="8440">MLQDLQTALKQNGLLKKTRVTLARCLGQCGNGPNMVIYPEGIWYGDLEKKSIQRIVQEHLIEGTPVHDLIQIPVD</sequence>
<organism evidence="1">
    <name type="scientific">hydrothermal vent metagenome</name>
    <dbReference type="NCBI Taxonomy" id="652676"/>
    <lineage>
        <taxon>unclassified sequences</taxon>
        <taxon>metagenomes</taxon>
        <taxon>ecological metagenomes</taxon>
    </lineage>
</organism>
<gene>
    <name evidence="1" type="ORF">MNBD_NITROSPIRAE01-1727</name>
</gene>
<reference evidence="1" key="1">
    <citation type="submission" date="2018-06" db="EMBL/GenBank/DDBJ databases">
        <authorList>
            <person name="Zhirakovskaya E."/>
        </authorList>
    </citation>
    <scope>NUCLEOTIDE SEQUENCE</scope>
</reference>
<dbReference type="CDD" id="cd02980">
    <property type="entry name" value="TRX_Fd_family"/>
    <property type="match status" value="1"/>
</dbReference>
<dbReference type="Gene3D" id="3.40.30.10">
    <property type="entry name" value="Glutaredoxin"/>
    <property type="match status" value="1"/>
</dbReference>
<accession>A0A3B1CUZ6</accession>